<dbReference type="Gene3D" id="3.30.2430.10">
    <property type="entry name" value="phosphothreonine lyase"/>
    <property type="match status" value="1"/>
</dbReference>
<protein>
    <submittedName>
        <fullName evidence="1">Uncharacterized protein</fullName>
    </submittedName>
</protein>
<proteinExistence type="predicted"/>
<evidence type="ECO:0000313" key="1">
    <source>
        <dbReference type="EMBL" id="WPY01300.1"/>
    </source>
</evidence>
<dbReference type="EMBL" id="CP112932">
    <property type="protein sequence ID" value="WPY01300.1"/>
    <property type="molecule type" value="Genomic_DNA"/>
</dbReference>
<dbReference type="Proteomes" id="UP001326613">
    <property type="component" value="Chromosome"/>
</dbReference>
<dbReference type="RefSeq" id="WP_323738082.1">
    <property type="nucleotide sequence ID" value="NZ_CP112932.1"/>
</dbReference>
<reference evidence="1 2" key="1">
    <citation type="submission" date="2022-10" db="EMBL/GenBank/DDBJ databases">
        <title>Host association and intracellularity evolved multiple times independently in the Rickettsiales.</title>
        <authorList>
            <person name="Castelli M."/>
            <person name="Nardi T."/>
            <person name="Gammuto L."/>
            <person name="Bellinzona G."/>
            <person name="Sabaneyeva E."/>
            <person name="Potekhin A."/>
            <person name="Serra V."/>
            <person name="Petroni G."/>
            <person name="Sassera D."/>
        </authorList>
    </citation>
    <scope>NUCLEOTIDE SEQUENCE [LARGE SCALE GENOMIC DNA]</scope>
    <source>
        <strain evidence="1 2">Kr 154-4</strain>
    </source>
</reference>
<accession>A0ABZ0UVU2</accession>
<gene>
    <name evidence="1" type="ORF">Trichorick_01210</name>
</gene>
<organism evidence="1 2">
    <name type="scientific">Candidatus Trichorickettsia mobilis</name>
    <dbReference type="NCBI Taxonomy" id="1346319"/>
    <lineage>
        <taxon>Bacteria</taxon>
        <taxon>Pseudomonadati</taxon>
        <taxon>Pseudomonadota</taxon>
        <taxon>Alphaproteobacteria</taxon>
        <taxon>Rickettsiales</taxon>
        <taxon>Rickettsiaceae</taxon>
        <taxon>Rickettsieae</taxon>
        <taxon>Candidatus Trichorickettsia</taxon>
    </lineage>
</organism>
<keyword evidence="2" id="KW-1185">Reference proteome</keyword>
<evidence type="ECO:0000313" key="2">
    <source>
        <dbReference type="Proteomes" id="UP001326613"/>
    </source>
</evidence>
<dbReference type="InterPro" id="IPR038498">
    <property type="entry name" value="OspF/SpvC_sf"/>
</dbReference>
<sequence>MKSNSLQTESINSSQESITKSLNFSCESNNYRSSSIGYSTSWVPYDSIQEDSYGILTTTPDFHMWYGTNLNINNIYKHTPNNAFSGWKIHISVHKDDLRKAWEIFGKIVDEQEIIPTSKVIRKEMLKELDKEECPQRGKMITIYDHNENINWKHLLLSIEQSFCDAKIRSSFNVLGDKKIKNSKYLSYRNETDHNGKYISMEKIQSMSIEESQLYNPFNKKENFDYIDCLEIYSNNILGDVLERDHMLLNANISSLLIEEFYQPSDIDIDVLGEEWVVLPVAE</sequence>
<name>A0ABZ0UVU2_9RICK</name>